<name>A0A9J6D7F2_RHIMP</name>
<evidence type="ECO:0000313" key="5">
    <source>
        <dbReference type="EMBL" id="KAH8010009.1"/>
    </source>
</evidence>
<evidence type="ECO:0000313" key="6">
    <source>
        <dbReference type="Proteomes" id="UP000821866"/>
    </source>
</evidence>
<feature type="region of interest" description="Disordered" evidence="2">
    <location>
        <begin position="750"/>
        <end position="777"/>
    </location>
</feature>
<reference evidence="5" key="2">
    <citation type="submission" date="2021-09" db="EMBL/GenBank/DDBJ databases">
        <authorList>
            <person name="Jia N."/>
            <person name="Wang J."/>
            <person name="Shi W."/>
            <person name="Du L."/>
            <person name="Sun Y."/>
            <person name="Zhan W."/>
            <person name="Jiang J."/>
            <person name="Wang Q."/>
            <person name="Zhang B."/>
            <person name="Ji P."/>
            <person name="Sakyi L.B."/>
            <person name="Cui X."/>
            <person name="Yuan T."/>
            <person name="Jiang B."/>
            <person name="Yang W."/>
            <person name="Lam T.T.-Y."/>
            <person name="Chang Q."/>
            <person name="Ding S."/>
            <person name="Wang X."/>
            <person name="Zhu J."/>
            <person name="Ruan X."/>
            <person name="Zhao L."/>
            <person name="Wei J."/>
            <person name="Que T."/>
            <person name="Du C."/>
            <person name="Cheng J."/>
            <person name="Dai P."/>
            <person name="Han X."/>
            <person name="Huang E."/>
            <person name="Gao Y."/>
            <person name="Liu J."/>
            <person name="Shao H."/>
            <person name="Ye R."/>
            <person name="Li L."/>
            <person name="Wei W."/>
            <person name="Wang X."/>
            <person name="Wang C."/>
            <person name="Huo Q."/>
            <person name="Li W."/>
            <person name="Guo W."/>
            <person name="Chen H."/>
            <person name="Chen S."/>
            <person name="Zhou L."/>
            <person name="Zhou L."/>
            <person name="Ni X."/>
            <person name="Tian J."/>
            <person name="Zhou Y."/>
            <person name="Sheng Y."/>
            <person name="Liu T."/>
            <person name="Pan Y."/>
            <person name="Xia L."/>
            <person name="Li J."/>
            <person name="Zhao F."/>
            <person name="Cao W."/>
        </authorList>
    </citation>
    <scope>NUCLEOTIDE SEQUENCE</scope>
    <source>
        <strain evidence="5">Rmic-2018</strain>
        <tissue evidence="5">Larvae</tissue>
    </source>
</reference>
<gene>
    <name evidence="5" type="ORF">HPB51_024359</name>
</gene>
<keyword evidence="1" id="KW-0175">Coiled coil</keyword>
<dbReference type="Pfam" id="PF21788">
    <property type="entry name" value="TNP-like_GBD"/>
    <property type="match status" value="1"/>
</dbReference>
<accession>A0A9J6D7F2</accession>
<feature type="region of interest" description="Disordered" evidence="2">
    <location>
        <begin position="61"/>
        <end position="106"/>
    </location>
</feature>
<feature type="coiled-coil region" evidence="1">
    <location>
        <begin position="145"/>
        <end position="189"/>
    </location>
</feature>
<sequence>MPSTRCVPGCRSGYRGTTEKHFDASDIVTTYDFNINGDAVSLERDKPTLKADAVPSIFGGLPSYLTKRKPRPRSSTNRSPRKRARESSCETEEQRASPTTCSDRTDAASVNEADVALTSETVETYYTDTACQTDRLVDCASCAAVQKLRCQLRAAKQQLRQCQTKLAEFRKKTAKYERQQQSLQRLSDREKLIIDECVMKANAKSARAVRLKANFGFDAHVFTVLKEKLLTSPESERRGVLMFDKMSVRKSLHVRESDMKVVGKVDFGEHTRPADREKDADHVLVFLFRPFLGGWSQTVGTFCASSAAPGSILAKLVLQCIVHLCNAGAVIDAVTCDNSTTNRCALRSFGIRGDMKDQQVSFQHPCDPSKVIYAIIDPPHIFKCIRNNLQKVGKFLLPQGREVYHDHYAALLEYEEQQSGLRAVPKLTRAHIYPNAFQKMSVKLAVQLFSESTATAMIFYSEQESCKKLHGSAGTSEFTRQMNRLFDCLNSRRPEHVQYSEAEHVDTLKEGISWLDRCCKYIESLPKQRQVCFLSKPTCEALRITLLSTISLVENLLASGFRYVLVGKFGQDPSEHTSNTVFAFQADCLAILFDEVLLEPGETVEQASLLQHQQSPKEKILDYLAGYVAKKFSSLRCSSCVESLRSSERPATGLILVKCKGFLLVPSSQLVTLLQIVEDHMEAHTVEKTACSGRPTLSQVNTTRTHAKWRSSGASGSAFNMQGMMDRESISPDECTKEYGWQAAVSKRMSTKSAASGDSAGAEPNTPAAFRTFENGS</sequence>
<protein>
    <recommendedName>
        <fullName evidence="7">Transposable element P transposase</fullName>
    </recommendedName>
</protein>
<feature type="domain" description="Transposable element P transposase-like GTP-binding insertion" evidence="4">
    <location>
        <begin position="380"/>
        <end position="498"/>
    </location>
</feature>
<proteinExistence type="predicted"/>
<dbReference type="Proteomes" id="UP000821866">
    <property type="component" value="Chromosome 9"/>
</dbReference>
<dbReference type="VEuPathDB" id="VectorBase:LOC119163288"/>
<dbReference type="Pfam" id="PF21787">
    <property type="entry name" value="TNP-like_RNaseH_N"/>
    <property type="match status" value="1"/>
</dbReference>
<dbReference type="AlphaFoldDB" id="A0A9J6D7F2"/>
<evidence type="ECO:0000256" key="1">
    <source>
        <dbReference type="SAM" id="Coils"/>
    </source>
</evidence>
<evidence type="ECO:0000256" key="2">
    <source>
        <dbReference type="SAM" id="MobiDB-lite"/>
    </source>
</evidence>
<reference evidence="5" key="1">
    <citation type="journal article" date="2020" name="Cell">
        <title>Large-Scale Comparative Analyses of Tick Genomes Elucidate Their Genetic Diversity and Vector Capacities.</title>
        <authorList>
            <consortium name="Tick Genome and Microbiome Consortium (TIGMIC)"/>
            <person name="Jia N."/>
            <person name="Wang J."/>
            <person name="Shi W."/>
            <person name="Du L."/>
            <person name="Sun Y."/>
            <person name="Zhan W."/>
            <person name="Jiang J.F."/>
            <person name="Wang Q."/>
            <person name="Zhang B."/>
            <person name="Ji P."/>
            <person name="Bell-Sakyi L."/>
            <person name="Cui X.M."/>
            <person name="Yuan T.T."/>
            <person name="Jiang B.G."/>
            <person name="Yang W.F."/>
            <person name="Lam T.T."/>
            <person name="Chang Q.C."/>
            <person name="Ding S.J."/>
            <person name="Wang X.J."/>
            <person name="Zhu J.G."/>
            <person name="Ruan X.D."/>
            <person name="Zhao L."/>
            <person name="Wei J.T."/>
            <person name="Ye R.Z."/>
            <person name="Que T.C."/>
            <person name="Du C.H."/>
            <person name="Zhou Y.H."/>
            <person name="Cheng J.X."/>
            <person name="Dai P.F."/>
            <person name="Guo W.B."/>
            <person name="Han X.H."/>
            <person name="Huang E.J."/>
            <person name="Li L.F."/>
            <person name="Wei W."/>
            <person name="Gao Y.C."/>
            <person name="Liu J.Z."/>
            <person name="Shao H.Z."/>
            <person name="Wang X."/>
            <person name="Wang C.C."/>
            <person name="Yang T.C."/>
            <person name="Huo Q.B."/>
            <person name="Li W."/>
            <person name="Chen H.Y."/>
            <person name="Chen S.E."/>
            <person name="Zhou L.G."/>
            <person name="Ni X.B."/>
            <person name="Tian J.H."/>
            <person name="Sheng Y."/>
            <person name="Liu T."/>
            <person name="Pan Y.S."/>
            <person name="Xia L.Y."/>
            <person name="Li J."/>
            <person name="Zhao F."/>
            <person name="Cao W.C."/>
        </authorList>
    </citation>
    <scope>NUCLEOTIDE SEQUENCE</scope>
    <source>
        <strain evidence="5">Rmic-2018</strain>
    </source>
</reference>
<feature type="domain" description="Transposable element P transposase-like RNase H" evidence="3">
    <location>
        <begin position="214"/>
        <end position="349"/>
    </location>
</feature>
<organism evidence="5 6">
    <name type="scientific">Rhipicephalus microplus</name>
    <name type="common">Cattle tick</name>
    <name type="synonym">Boophilus microplus</name>
    <dbReference type="NCBI Taxonomy" id="6941"/>
    <lineage>
        <taxon>Eukaryota</taxon>
        <taxon>Metazoa</taxon>
        <taxon>Ecdysozoa</taxon>
        <taxon>Arthropoda</taxon>
        <taxon>Chelicerata</taxon>
        <taxon>Arachnida</taxon>
        <taxon>Acari</taxon>
        <taxon>Parasitiformes</taxon>
        <taxon>Ixodida</taxon>
        <taxon>Ixodoidea</taxon>
        <taxon>Ixodidae</taxon>
        <taxon>Rhipicephalinae</taxon>
        <taxon>Rhipicephalus</taxon>
        <taxon>Boophilus</taxon>
    </lineage>
</organism>
<dbReference type="EMBL" id="JABSTU010000011">
    <property type="protein sequence ID" value="KAH8010009.1"/>
    <property type="molecule type" value="Genomic_DNA"/>
</dbReference>
<evidence type="ECO:0000259" key="4">
    <source>
        <dbReference type="Pfam" id="PF21788"/>
    </source>
</evidence>
<comment type="caution">
    <text evidence="5">The sequence shown here is derived from an EMBL/GenBank/DDBJ whole genome shotgun (WGS) entry which is preliminary data.</text>
</comment>
<dbReference type="InterPro" id="IPR048366">
    <property type="entry name" value="TNP-like_GBD"/>
</dbReference>
<dbReference type="InterPro" id="IPR048365">
    <property type="entry name" value="TNP-like_RNaseH_N"/>
</dbReference>
<feature type="compositionally biased region" description="Basic and acidic residues" evidence="2">
    <location>
        <begin position="85"/>
        <end position="95"/>
    </location>
</feature>
<evidence type="ECO:0000259" key="3">
    <source>
        <dbReference type="Pfam" id="PF21787"/>
    </source>
</evidence>
<evidence type="ECO:0008006" key="7">
    <source>
        <dbReference type="Google" id="ProtNLM"/>
    </source>
</evidence>
<keyword evidence="6" id="KW-1185">Reference proteome</keyword>